<keyword evidence="4 6" id="KW-0520">NAD</keyword>
<organism evidence="8 9">
    <name type="scientific">Flavobacterium rivuli WB 3.3-2 = DSM 21788</name>
    <dbReference type="NCBI Taxonomy" id="1121895"/>
    <lineage>
        <taxon>Bacteria</taxon>
        <taxon>Pseudomonadati</taxon>
        <taxon>Bacteroidota</taxon>
        <taxon>Flavobacteriia</taxon>
        <taxon>Flavobacteriales</taxon>
        <taxon>Flavobacteriaceae</taxon>
        <taxon>Flavobacterium</taxon>
    </lineage>
</organism>
<comment type="cofactor">
    <cofactor evidence="6">
        <name>FMN</name>
        <dbReference type="ChEBI" id="CHEBI:58210"/>
    </cofactor>
    <text evidence="6">Binds 1 FMN per subunit.</text>
</comment>
<comment type="function">
    <text evidence="6">Also exhibits azoreductase activity. Catalyzes the reductive cleavage of the azo bond in aromatic azo compounds to the corresponding amines.</text>
</comment>
<dbReference type="InterPro" id="IPR003680">
    <property type="entry name" value="Flavodoxin_fold"/>
</dbReference>
<dbReference type="InterPro" id="IPR029039">
    <property type="entry name" value="Flavoprotein-like_sf"/>
</dbReference>
<evidence type="ECO:0000313" key="9">
    <source>
        <dbReference type="Proteomes" id="UP000030152"/>
    </source>
</evidence>
<evidence type="ECO:0000256" key="3">
    <source>
        <dbReference type="ARBA" id="ARBA00023002"/>
    </source>
</evidence>
<dbReference type="GO" id="GO:0010181">
    <property type="term" value="F:FMN binding"/>
    <property type="evidence" value="ECO:0007669"/>
    <property type="project" value="UniProtKB-UniRule"/>
</dbReference>
<dbReference type="Pfam" id="PF02525">
    <property type="entry name" value="Flavodoxin_2"/>
    <property type="match status" value="1"/>
</dbReference>
<evidence type="ECO:0000256" key="2">
    <source>
        <dbReference type="ARBA" id="ARBA00022643"/>
    </source>
</evidence>
<feature type="binding site" evidence="6">
    <location>
        <position position="10"/>
    </location>
    <ligand>
        <name>FMN</name>
        <dbReference type="ChEBI" id="CHEBI:58210"/>
    </ligand>
</feature>
<dbReference type="EC" id="1.7.1.17" evidence="6"/>
<dbReference type="OrthoDB" id="9805013at2"/>
<name>A0A0A2LY77_9FLAO</name>
<dbReference type="Proteomes" id="UP000030152">
    <property type="component" value="Unassembled WGS sequence"/>
</dbReference>
<dbReference type="STRING" id="1121895.GCA_000378485_01742"/>
<evidence type="ECO:0000256" key="1">
    <source>
        <dbReference type="ARBA" id="ARBA00022630"/>
    </source>
</evidence>
<accession>A0A0A2LY77</accession>
<dbReference type="GO" id="GO:0009055">
    <property type="term" value="F:electron transfer activity"/>
    <property type="evidence" value="ECO:0007669"/>
    <property type="project" value="UniProtKB-UniRule"/>
</dbReference>
<feature type="domain" description="Flavodoxin-like fold" evidence="7">
    <location>
        <begin position="2"/>
        <end position="195"/>
    </location>
</feature>
<keyword evidence="9" id="KW-1185">Reference proteome</keyword>
<comment type="catalytic activity">
    <reaction evidence="6">
        <text>2 a quinone + NADH + H(+) = 2 a 1,4-benzosemiquinone + NAD(+)</text>
        <dbReference type="Rhea" id="RHEA:65952"/>
        <dbReference type="ChEBI" id="CHEBI:15378"/>
        <dbReference type="ChEBI" id="CHEBI:57540"/>
        <dbReference type="ChEBI" id="CHEBI:57945"/>
        <dbReference type="ChEBI" id="CHEBI:132124"/>
        <dbReference type="ChEBI" id="CHEBI:134225"/>
    </reaction>
</comment>
<comment type="subunit">
    <text evidence="6">Homodimer.</text>
</comment>
<comment type="similarity">
    <text evidence="6">Belongs to the azoreductase type 1 family.</text>
</comment>
<evidence type="ECO:0000256" key="6">
    <source>
        <dbReference type="HAMAP-Rule" id="MF_01216"/>
    </source>
</evidence>
<dbReference type="HAMAP" id="MF_01216">
    <property type="entry name" value="Azoreductase_type1"/>
    <property type="match status" value="1"/>
</dbReference>
<comment type="caution">
    <text evidence="6">Lacks conserved residue(s) required for the propagation of feature annotation.</text>
</comment>
<evidence type="ECO:0000256" key="4">
    <source>
        <dbReference type="ARBA" id="ARBA00023027"/>
    </source>
</evidence>
<feature type="binding site" evidence="6">
    <location>
        <begin position="16"/>
        <end position="18"/>
    </location>
    <ligand>
        <name>FMN</name>
        <dbReference type="ChEBI" id="CHEBI:58210"/>
    </ligand>
</feature>
<comment type="caution">
    <text evidence="8">The sequence shown here is derived from an EMBL/GenBank/DDBJ whole genome shotgun (WGS) entry which is preliminary data.</text>
</comment>
<gene>
    <name evidence="6" type="primary">azoR</name>
    <name evidence="8" type="ORF">Q765_16480</name>
</gene>
<dbReference type="GO" id="GO:0016655">
    <property type="term" value="F:oxidoreductase activity, acting on NAD(P)H, quinone or similar compound as acceptor"/>
    <property type="evidence" value="ECO:0007669"/>
    <property type="project" value="InterPro"/>
</dbReference>
<dbReference type="eggNOG" id="COG1182">
    <property type="taxonomic scope" value="Bacteria"/>
</dbReference>
<dbReference type="EC" id="1.6.5.-" evidence="6"/>
<protein>
    <recommendedName>
        <fullName evidence="6">FMN dependent NADH:quinone oxidoreductase</fullName>
        <ecNumber evidence="6">1.6.5.-</ecNumber>
    </recommendedName>
    <alternativeName>
        <fullName evidence="6">Azo-dye reductase</fullName>
    </alternativeName>
    <alternativeName>
        <fullName evidence="6">FMN-dependent NADH-azo compound oxidoreductase</fullName>
    </alternativeName>
    <alternativeName>
        <fullName evidence="6">FMN-dependent NADH-azoreductase</fullName>
        <ecNumber evidence="6">1.7.1.17</ecNumber>
    </alternativeName>
</protein>
<dbReference type="GO" id="GO:0016652">
    <property type="term" value="F:oxidoreductase activity, acting on NAD(P)H as acceptor"/>
    <property type="evidence" value="ECO:0007669"/>
    <property type="project" value="UniProtKB-UniRule"/>
</dbReference>
<keyword evidence="2 6" id="KW-0288">FMN</keyword>
<keyword evidence="3 6" id="KW-0560">Oxidoreductase</keyword>
<dbReference type="EMBL" id="JRLX01000023">
    <property type="protein sequence ID" value="KGO85342.1"/>
    <property type="molecule type" value="Genomic_DNA"/>
</dbReference>
<proteinExistence type="inferred from homology"/>
<evidence type="ECO:0000313" key="8">
    <source>
        <dbReference type="EMBL" id="KGO85342.1"/>
    </source>
</evidence>
<dbReference type="RefSeq" id="WP_020212895.1">
    <property type="nucleotide sequence ID" value="NZ_JRLX01000023.1"/>
</dbReference>
<dbReference type="AlphaFoldDB" id="A0A0A2LY77"/>
<evidence type="ECO:0000256" key="5">
    <source>
        <dbReference type="ARBA" id="ARBA00048542"/>
    </source>
</evidence>
<sequence>MKNILHIISSTRGEESVSTQLGNAIVEKLRASDAGILTTTDLEKFPLSHLNASRTIAMRTPQDLRTAEQTELLKESDQAVATVFAADIIVISTPLINFSIPSSLKAWLDNIARAGVTFSYSAEGAKGLVTGKKVYIALASGAIYSEGPMQPYDHAVPYLKSMLSFIGMTDITVLRAEGTSIPGIQDIALEKAIESFAVAV</sequence>
<comment type="function">
    <text evidence="6">Quinone reductase that provides resistance to thiol-specific stress caused by electrophilic quinones.</text>
</comment>
<dbReference type="Gene3D" id="3.40.50.360">
    <property type="match status" value="1"/>
</dbReference>
<evidence type="ECO:0000259" key="7">
    <source>
        <dbReference type="Pfam" id="PF02525"/>
    </source>
</evidence>
<reference evidence="8 9" key="1">
    <citation type="submission" date="2013-09" db="EMBL/GenBank/DDBJ databases">
        <authorList>
            <person name="Zeng Z."/>
            <person name="Chen C."/>
        </authorList>
    </citation>
    <scope>NUCLEOTIDE SEQUENCE [LARGE SCALE GENOMIC DNA]</scope>
    <source>
        <strain evidence="8 9">WB 3.3-2</strain>
    </source>
</reference>
<keyword evidence="1 6" id="KW-0285">Flavoprotein</keyword>
<dbReference type="SUPFAM" id="SSF52218">
    <property type="entry name" value="Flavoproteins"/>
    <property type="match status" value="1"/>
</dbReference>
<dbReference type="PANTHER" id="PTHR43741">
    <property type="entry name" value="FMN-DEPENDENT NADH-AZOREDUCTASE 1"/>
    <property type="match status" value="1"/>
</dbReference>
<dbReference type="PANTHER" id="PTHR43741:SF4">
    <property type="entry name" value="FMN-DEPENDENT NADH:QUINONE OXIDOREDUCTASE"/>
    <property type="match status" value="1"/>
</dbReference>
<comment type="catalytic activity">
    <reaction evidence="5">
        <text>N,N-dimethyl-1,4-phenylenediamine + anthranilate + 2 NAD(+) = 2-(4-dimethylaminophenyl)diazenylbenzoate + 2 NADH + 2 H(+)</text>
        <dbReference type="Rhea" id="RHEA:55872"/>
        <dbReference type="ChEBI" id="CHEBI:15378"/>
        <dbReference type="ChEBI" id="CHEBI:15783"/>
        <dbReference type="ChEBI" id="CHEBI:16567"/>
        <dbReference type="ChEBI" id="CHEBI:57540"/>
        <dbReference type="ChEBI" id="CHEBI:57945"/>
        <dbReference type="ChEBI" id="CHEBI:71579"/>
        <dbReference type="EC" id="1.7.1.17"/>
    </reaction>
    <physiologicalReaction direction="right-to-left" evidence="5">
        <dbReference type="Rhea" id="RHEA:55874"/>
    </physiologicalReaction>
</comment>
<dbReference type="InterPro" id="IPR050104">
    <property type="entry name" value="FMN-dep_NADH:Q_OxRdtase_AzoR1"/>
</dbReference>
<dbReference type="InterPro" id="IPR023048">
    <property type="entry name" value="NADH:quinone_OxRdtase_FMN_depd"/>
</dbReference>